<comment type="caution">
    <text evidence="12">The sequence shown here is derived from an EMBL/GenBank/DDBJ whole genome shotgun (WGS) entry which is preliminary data.</text>
</comment>
<protein>
    <recommendedName>
        <fullName evidence="11">G-protein coupled receptors family 1 profile domain-containing protein</fullName>
    </recommendedName>
</protein>
<dbReference type="PROSITE" id="PS00237">
    <property type="entry name" value="G_PROTEIN_RECEP_F1_1"/>
    <property type="match status" value="1"/>
</dbReference>
<comment type="similarity">
    <text evidence="2">Belongs to the G-protein coupled receptor 1 family.</text>
</comment>
<proteinExistence type="inferred from homology"/>
<evidence type="ECO:0000256" key="3">
    <source>
        <dbReference type="ARBA" id="ARBA00022475"/>
    </source>
</evidence>
<dbReference type="OrthoDB" id="6376512at2759"/>
<keyword evidence="5 10" id="KW-1133">Transmembrane helix</keyword>
<feature type="transmembrane region" description="Helical" evidence="10">
    <location>
        <begin position="81"/>
        <end position="102"/>
    </location>
</feature>
<accession>A0A8J2L504</accession>
<dbReference type="EMBL" id="CAJVCH010535176">
    <property type="protein sequence ID" value="CAG7825145.1"/>
    <property type="molecule type" value="Genomic_DNA"/>
</dbReference>
<evidence type="ECO:0000256" key="8">
    <source>
        <dbReference type="ARBA" id="ARBA00023170"/>
    </source>
</evidence>
<name>A0A8J2L504_9HEXA</name>
<feature type="non-terminal residue" evidence="12">
    <location>
        <position position="214"/>
    </location>
</feature>
<gene>
    <name evidence="12" type="ORF">AFUS01_LOCUS35269</name>
</gene>
<evidence type="ECO:0000256" key="10">
    <source>
        <dbReference type="SAM" id="Phobius"/>
    </source>
</evidence>
<keyword evidence="9" id="KW-0807">Transducer</keyword>
<evidence type="ECO:0000256" key="2">
    <source>
        <dbReference type="ARBA" id="ARBA00010663"/>
    </source>
</evidence>
<dbReference type="CDD" id="cd00637">
    <property type="entry name" value="7tm_classA_rhodopsin-like"/>
    <property type="match status" value="1"/>
</dbReference>
<evidence type="ECO:0000256" key="1">
    <source>
        <dbReference type="ARBA" id="ARBA00004651"/>
    </source>
</evidence>
<feature type="transmembrane region" description="Helical" evidence="10">
    <location>
        <begin position="122"/>
        <end position="140"/>
    </location>
</feature>
<evidence type="ECO:0000256" key="4">
    <source>
        <dbReference type="ARBA" id="ARBA00022692"/>
    </source>
</evidence>
<feature type="transmembrane region" description="Helical" evidence="10">
    <location>
        <begin position="44"/>
        <end position="69"/>
    </location>
</feature>
<evidence type="ECO:0000256" key="6">
    <source>
        <dbReference type="ARBA" id="ARBA00023040"/>
    </source>
</evidence>
<organism evidence="12 13">
    <name type="scientific">Allacma fusca</name>
    <dbReference type="NCBI Taxonomy" id="39272"/>
    <lineage>
        <taxon>Eukaryota</taxon>
        <taxon>Metazoa</taxon>
        <taxon>Ecdysozoa</taxon>
        <taxon>Arthropoda</taxon>
        <taxon>Hexapoda</taxon>
        <taxon>Collembola</taxon>
        <taxon>Symphypleona</taxon>
        <taxon>Sminthuridae</taxon>
        <taxon>Allacma</taxon>
    </lineage>
</organism>
<evidence type="ECO:0000256" key="7">
    <source>
        <dbReference type="ARBA" id="ARBA00023136"/>
    </source>
</evidence>
<dbReference type="GO" id="GO:0005886">
    <property type="term" value="C:plasma membrane"/>
    <property type="evidence" value="ECO:0007669"/>
    <property type="project" value="UniProtKB-SubCell"/>
</dbReference>
<keyword evidence="4 10" id="KW-0812">Transmembrane</keyword>
<dbReference type="PROSITE" id="PS50262">
    <property type="entry name" value="G_PROTEIN_RECEP_F1_2"/>
    <property type="match status" value="1"/>
</dbReference>
<evidence type="ECO:0000313" key="13">
    <source>
        <dbReference type="Proteomes" id="UP000708208"/>
    </source>
</evidence>
<keyword evidence="3" id="KW-1003">Cell membrane</keyword>
<dbReference type="PANTHER" id="PTHR22752">
    <property type="entry name" value="G PROTEIN-COUPLED RECEPTOR"/>
    <property type="match status" value="1"/>
</dbReference>
<keyword evidence="13" id="KW-1185">Reference proteome</keyword>
<dbReference type="Proteomes" id="UP000708208">
    <property type="component" value="Unassembled WGS sequence"/>
</dbReference>
<keyword evidence="7 10" id="KW-0472">Membrane</keyword>
<feature type="domain" description="G-protein coupled receptors family 1 profile" evidence="11">
    <location>
        <begin position="61"/>
        <end position="214"/>
    </location>
</feature>
<evidence type="ECO:0000256" key="5">
    <source>
        <dbReference type="ARBA" id="ARBA00022989"/>
    </source>
</evidence>
<comment type="subcellular location">
    <subcellularLocation>
        <location evidence="1">Cell membrane</location>
        <topology evidence="1">Multi-pass membrane protein</topology>
    </subcellularLocation>
</comment>
<dbReference type="Pfam" id="PF00001">
    <property type="entry name" value="7tm_1"/>
    <property type="match status" value="1"/>
</dbReference>
<keyword evidence="6" id="KW-0297">G-protein coupled receptor</keyword>
<evidence type="ECO:0000256" key="9">
    <source>
        <dbReference type="ARBA" id="ARBA00023224"/>
    </source>
</evidence>
<evidence type="ECO:0000259" key="11">
    <source>
        <dbReference type="PROSITE" id="PS50262"/>
    </source>
</evidence>
<dbReference type="InterPro" id="IPR017452">
    <property type="entry name" value="GPCR_Rhodpsn_7TM"/>
</dbReference>
<evidence type="ECO:0000313" key="12">
    <source>
        <dbReference type="EMBL" id="CAG7825145.1"/>
    </source>
</evidence>
<dbReference type="AlphaFoldDB" id="A0A8J2L504"/>
<dbReference type="InterPro" id="IPR000276">
    <property type="entry name" value="GPCR_Rhodpsn"/>
</dbReference>
<keyword evidence="8" id="KW-0675">Receptor</keyword>
<sequence>MDSRERESGKSRKGFQGVQMFSHREGTITIFNIGQEAIEVQIEALVQAIIILSIGVLIIVTNVIIIATFITAPGPREVLTYYLLSLSVADLLAGVLVVPLSVYPTLIQQWVYGDVICKVSGYLGAILWTASIYTLMWMSVDRYVAVRKPIRYEVVQTRTRIQCWVAVSWCSALMLCCPPLLGFRGADFDKESSVCLLEWNVMPAYAATLASLIL</sequence>
<dbReference type="GO" id="GO:0004930">
    <property type="term" value="F:G protein-coupled receptor activity"/>
    <property type="evidence" value="ECO:0007669"/>
    <property type="project" value="UniProtKB-KW"/>
</dbReference>
<dbReference type="SUPFAM" id="SSF81321">
    <property type="entry name" value="Family A G protein-coupled receptor-like"/>
    <property type="match status" value="1"/>
</dbReference>
<reference evidence="12" key="1">
    <citation type="submission" date="2021-06" db="EMBL/GenBank/DDBJ databases">
        <authorList>
            <person name="Hodson N. C."/>
            <person name="Mongue J. A."/>
            <person name="Jaron S. K."/>
        </authorList>
    </citation>
    <scope>NUCLEOTIDE SEQUENCE</scope>
</reference>